<keyword evidence="2" id="KW-1185">Reference proteome</keyword>
<organism evidence="1 2">
    <name type="scientific">Setaria italica</name>
    <name type="common">Foxtail millet</name>
    <name type="synonym">Panicum italicum</name>
    <dbReference type="NCBI Taxonomy" id="4555"/>
    <lineage>
        <taxon>Eukaryota</taxon>
        <taxon>Viridiplantae</taxon>
        <taxon>Streptophyta</taxon>
        <taxon>Embryophyta</taxon>
        <taxon>Tracheophyta</taxon>
        <taxon>Spermatophyta</taxon>
        <taxon>Magnoliopsida</taxon>
        <taxon>Liliopsida</taxon>
        <taxon>Poales</taxon>
        <taxon>Poaceae</taxon>
        <taxon>PACMAD clade</taxon>
        <taxon>Panicoideae</taxon>
        <taxon>Panicodae</taxon>
        <taxon>Paniceae</taxon>
        <taxon>Cenchrinae</taxon>
        <taxon>Setaria</taxon>
    </lineage>
</organism>
<dbReference type="InParanoid" id="K3YCZ1"/>
<reference evidence="1" key="2">
    <citation type="submission" date="2018-08" db="UniProtKB">
        <authorList>
            <consortium name="EnsemblPlants"/>
        </authorList>
    </citation>
    <scope>IDENTIFICATION</scope>
    <source>
        <strain evidence="1">Yugu1</strain>
    </source>
</reference>
<evidence type="ECO:0000313" key="1">
    <source>
        <dbReference type="EnsemblPlants" id="KQK96638"/>
    </source>
</evidence>
<dbReference type="Gramene" id="KQK96638">
    <property type="protein sequence ID" value="KQK96638"/>
    <property type="gene ID" value="SETIT_012093mg"/>
</dbReference>
<evidence type="ECO:0000313" key="2">
    <source>
        <dbReference type="Proteomes" id="UP000004995"/>
    </source>
</evidence>
<dbReference type="EnsemblPlants" id="KQK96638">
    <property type="protein sequence ID" value="KQK96638"/>
    <property type="gene ID" value="SETIT_012093mg"/>
</dbReference>
<reference evidence="2" key="1">
    <citation type="journal article" date="2012" name="Nat. Biotechnol.">
        <title>Reference genome sequence of the model plant Setaria.</title>
        <authorList>
            <person name="Bennetzen J.L."/>
            <person name="Schmutz J."/>
            <person name="Wang H."/>
            <person name="Percifield R."/>
            <person name="Hawkins J."/>
            <person name="Pontaroli A.C."/>
            <person name="Estep M."/>
            <person name="Feng L."/>
            <person name="Vaughn J.N."/>
            <person name="Grimwood J."/>
            <person name="Jenkins J."/>
            <person name="Barry K."/>
            <person name="Lindquist E."/>
            <person name="Hellsten U."/>
            <person name="Deshpande S."/>
            <person name="Wang X."/>
            <person name="Wu X."/>
            <person name="Mitros T."/>
            <person name="Triplett J."/>
            <person name="Yang X."/>
            <person name="Ye C.Y."/>
            <person name="Mauro-Herrera M."/>
            <person name="Wang L."/>
            <person name="Li P."/>
            <person name="Sharma M."/>
            <person name="Sharma R."/>
            <person name="Ronald P.C."/>
            <person name="Panaud O."/>
            <person name="Kellogg E.A."/>
            <person name="Brutnell T.P."/>
            <person name="Doust A.N."/>
            <person name="Tuskan G.A."/>
            <person name="Rokhsar D."/>
            <person name="Devos K.M."/>
        </authorList>
    </citation>
    <scope>NUCLEOTIDE SEQUENCE [LARGE SCALE GENOMIC DNA]</scope>
    <source>
        <strain evidence="2">cv. Yugu1</strain>
    </source>
</reference>
<protein>
    <submittedName>
        <fullName evidence="1">Uncharacterized protein</fullName>
    </submittedName>
</protein>
<accession>K3YCZ1</accession>
<proteinExistence type="predicted"/>
<name>K3YCZ1_SETIT</name>
<dbReference type="EMBL" id="AGNK02004219">
    <property type="status" value="NOT_ANNOTATED_CDS"/>
    <property type="molecule type" value="Genomic_DNA"/>
</dbReference>
<dbReference type="HOGENOM" id="CLU_3017876_0_0_1"/>
<sequence length="56" mass="6322">MLELEKKLLHVDYGVALVAGITGKYFADCNAVELKSHAANREMAKRLWDFSVSLLR</sequence>
<dbReference type="Proteomes" id="UP000004995">
    <property type="component" value="Unassembled WGS sequence"/>
</dbReference>
<dbReference type="AlphaFoldDB" id="K3YCZ1"/>